<dbReference type="InterPro" id="IPR050482">
    <property type="entry name" value="Sensor_HK_TwoCompSys"/>
</dbReference>
<keyword evidence="1" id="KW-0808">Transferase</keyword>
<keyword evidence="2" id="KW-0418">Kinase</keyword>
<dbReference type="Pfam" id="PF02518">
    <property type="entry name" value="HATPase_c"/>
    <property type="match status" value="1"/>
</dbReference>
<organism evidence="4">
    <name type="scientific">freshwater metagenome</name>
    <dbReference type="NCBI Taxonomy" id="449393"/>
    <lineage>
        <taxon>unclassified sequences</taxon>
        <taxon>metagenomes</taxon>
        <taxon>ecological metagenomes</taxon>
    </lineage>
</organism>
<gene>
    <name evidence="4" type="ORF">UFOPK1410_00899</name>
</gene>
<dbReference type="CDD" id="cd16917">
    <property type="entry name" value="HATPase_UhpB-NarQ-NarX-like"/>
    <property type="match status" value="1"/>
</dbReference>
<dbReference type="EMBL" id="CAEZSH010000131">
    <property type="protein sequence ID" value="CAB4544870.1"/>
    <property type="molecule type" value="Genomic_DNA"/>
</dbReference>
<evidence type="ECO:0000313" key="4">
    <source>
        <dbReference type="EMBL" id="CAB4544870.1"/>
    </source>
</evidence>
<name>A0A6J6C0K7_9ZZZZ</name>
<feature type="domain" description="Histidine kinase/HSP90-like ATPase" evidence="3">
    <location>
        <begin position="87"/>
        <end position="175"/>
    </location>
</feature>
<dbReference type="PANTHER" id="PTHR24421">
    <property type="entry name" value="NITRATE/NITRITE SENSOR PROTEIN NARX-RELATED"/>
    <property type="match status" value="1"/>
</dbReference>
<dbReference type="InterPro" id="IPR003594">
    <property type="entry name" value="HATPase_dom"/>
</dbReference>
<dbReference type="GO" id="GO:0016301">
    <property type="term" value="F:kinase activity"/>
    <property type="evidence" value="ECO:0007669"/>
    <property type="project" value="UniProtKB-KW"/>
</dbReference>
<accession>A0A6J6C0K7</accession>
<evidence type="ECO:0000259" key="3">
    <source>
        <dbReference type="Pfam" id="PF02518"/>
    </source>
</evidence>
<dbReference type="GO" id="GO:0000160">
    <property type="term" value="P:phosphorelay signal transduction system"/>
    <property type="evidence" value="ECO:0007669"/>
    <property type="project" value="UniProtKB-KW"/>
</dbReference>
<evidence type="ECO:0000256" key="2">
    <source>
        <dbReference type="ARBA" id="ARBA00022777"/>
    </source>
</evidence>
<reference evidence="4" key="1">
    <citation type="submission" date="2020-05" db="EMBL/GenBank/DDBJ databases">
        <authorList>
            <person name="Chiriac C."/>
            <person name="Salcher M."/>
            <person name="Ghai R."/>
            <person name="Kavagutti S V."/>
        </authorList>
    </citation>
    <scope>NUCLEOTIDE SEQUENCE</scope>
</reference>
<sequence>MHDSVLTTLIVAANAQNEEQQKAAKLSAELALNRLATAGAEVSSNQTISVLSFFQALGESILRIDPRCEVSASGATAHPLSPEVVAALTDATAQALSNSLAHAGRKATRKVRLKANEREIKIVVTDDGVGFRPSRVPKNRLGLRISIIDRVEAIGGRVFIDTRIGQGTSIILEWDVR</sequence>
<dbReference type="InterPro" id="IPR036890">
    <property type="entry name" value="HATPase_C_sf"/>
</dbReference>
<evidence type="ECO:0000256" key="1">
    <source>
        <dbReference type="ARBA" id="ARBA00022679"/>
    </source>
</evidence>
<dbReference type="SUPFAM" id="SSF55874">
    <property type="entry name" value="ATPase domain of HSP90 chaperone/DNA topoisomerase II/histidine kinase"/>
    <property type="match status" value="1"/>
</dbReference>
<protein>
    <submittedName>
        <fullName evidence="4">Unannotated protein</fullName>
    </submittedName>
</protein>
<dbReference type="AlphaFoldDB" id="A0A6J6C0K7"/>
<dbReference type="Gene3D" id="3.30.565.10">
    <property type="entry name" value="Histidine kinase-like ATPase, C-terminal domain"/>
    <property type="match status" value="1"/>
</dbReference>
<proteinExistence type="predicted"/>